<dbReference type="AlphaFoldDB" id="A0A1R3GRS6"/>
<proteinExistence type="predicted"/>
<dbReference type="EMBL" id="AWUE01021816">
    <property type="protein sequence ID" value="OMO60814.1"/>
    <property type="molecule type" value="Genomic_DNA"/>
</dbReference>
<dbReference type="Proteomes" id="UP000187203">
    <property type="component" value="Unassembled WGS sequence"/>
</dbReference>
<keyword evidence="2" id="KW-1185">Reference proteome</keyword>
<reference evidence="2" key="1">
    <citation type="submission" date="2013-09" db="EMBL/GenBank/DDBJ databases">
        <title>Corchorus olitorius genome sequencing.</title>
        <authorList>
            <person name="Alam M."/>
            <person name="Haque M.S."/>
            <person name="Islam M.S."/>
            <person name="Emdad E.M."/>
            <person name="Islam M.M."/>
            <person name="Ahmed B."/>
            <person name="Halim A."/>
            <person name="Hossen Q.M.M."/>
            <person name="Hossain M.Z."/>
            <person name="Ahmed R."/>
            <person name="Khan M.M."/>
            <person name="Islam R."/>
            <person name="Rashid M.M."/>
            <person name="Khan S.A."/>
            <person name="Rahman M.S."/>
            <person name="Alam M."/>
            <person name="Yahiya A.S."/>
            <person name="Khan M.S."/>
            <person name="Azam M.S."/>
            <person name="Haque T."/>
            <person name="Lashkar M.Z.H."/>
            <person name="Akhand A.I."/>
            <person name="Morshed G."/>
            <person name="Roy S."/>
            <person name="Uddin K.S."/>
            <person name="Rabeya T."/>
            <person name="Hossain A.S."/>
            <person name="Chowdhury A."/>
            <person name="Snigdha A.R."/>
            <person name="Mortoza M.S."/>
            <person name="Matin S.A."/>
            <person name="Hoque S.M.E."/>
            <person name="Islam M.K."/>
            <person name="Roy D.K."/>
            <person name="Haider R."/>
            <person name="Moosa M.M."/>
            <person name="Elias S.M."/>
            <person name="Hasan A.M."/>
            <person name="Jahan S."/>
            <person name="Shafiuddin M."/>
            <person name="Mahmood N."/>
            <person name="Shommy N.S."/>
        </authorList>
    </citation>
    <scope>NUCLEOTIDE SEQUENCE [LARGE SCALE GENOMIC DNA]</scope>
    <source>
        <strain evidence="2">cv. O-4</strain>
    </source>
</reference>
<gene>
    <name evidence="1" type="ORF">COLO4_33747</name>
</gene>
<protein>
    <submittedName>
        <fullName evidence="1">Uncharacterized protein</fullName>
    </submittedName>
</protein>
<accession>A0A1R3GRS6</accession>
<comment type="caution">
    <text evidence="1">The sequence shown here is derived from an EMBL/GenBank/DDBJ whole genome shotgun (WGS) entry which is preliminary data.</text>
</comment>
<sequence>MASDNRNWWAARLGEKWVRVSTVLGNVEKRVVTLPVEYPTTYLEP</sequence>
<evidence type="ECO:0000313" key="1">
    <source>
        <dbReference type="EMBL" id="OMO60814.1"/>
    </source>
</evidence>
<name>A0A1R3GRS6_9ROSI</name>
<evidence type="ECO:0000313" key="2">
    <source>
        <dbReference type="Proteomes" id="UP000187203"/>
    </source>
</evidence>
<organism evidence="1 2">
    <name type="scientific">Corchorus olitorius</name>
    <dbReference type="NCBI Taxonomy" id="93759"/>
    <lineage>
        <taxon>Eukaryota</taxon>
        <taxon>Viridiplantae</taxon>
        <taxon>Streptophyta</taxon>
        <taxon>Embryophyta</taxon>
        <taxon>Tracheophyta</taxon>
        <taxon>Spermatophyta</taxon>
        <taxon>Magnoliopsida</taxon>
        <taxon>eudicotyledons</taxon>
        <taxon>Gunneridae</taxon>
        <taxon>Pentapetalae</taxon>
        <taxon>rosids</taxon>
        <taxon>malvids</taxon>
        <taxon>Malvales</taxon>
        <taxon>Malvaceae</taxon>
        <taxon>Grewioideae</taxon>
        <taxon>Apeibeae</taxon>
        <taxon>Corchorus</taxon>
    </lineage>
</organism>